<gene>
    <name evidence="1" type="ORF">HPB47_005749</name>
</gene>
<proteinExistence type="predicted"/>
<comment type="caution">
    <text evidence="1">The sequence shown here is derived from an EMBL/GenBank/DDBJ whole genome shotgun (WGS) entry which is preliminary data.</text>
</comment>
<dbReference type="Proteomes" id="UP000805193">
    <property type="component" value="Unassembled WGS sequence"/>
</dbReference>
<keyword evidence="2" id="KW-1185">Reference proteome</keyword>
<organism evidence="1 2">
    <name type="scientific">Ixodes persulcatus</name>
    <name type="common">Taiga tick</name>
    <dbReference type="NCBI Taxonomy" id="34615"/>
    <lineage>
        <taxon>Eukaryota</taxon>
        <taxon>Metazoa</taxon>
        <taxon>Ecdysozoa</taxon>
        <taxon>Arthropoda</taxon>
        <taxon>Chelicerata</taxon>
        <taxon>Arachnida</taxon>
        <taxon>Acari</taxon>
        <taxon>Parasitiformes</taxon>
        <taxon>Ixodida</taxon>
        <taxon>Ixodoidea</taxon>
        <taxon>Ixodidae</taxon>
        <taxon>Ixodinae</taxon>
        <taxon>Ixodes</taxon>
    </lineage>
</organism>
<sequence length="441" mass="49193">MVKNSQGEYVLSGPLGNIFNSLVAVLRFNYTIAVPREVTTGSPQPDGTWTGSMGMLFRNSSSEATAPAKMLKFPRCIAATVEEPNYLESDLAMGPFFPAEERLEFANPTTVFYHEELRILAGRRHAQDSNVFGYVLAFDWMVWMFLSAALLITSLVTGIAQGFYDTKRWTWARFLGKLNDALWQYLENLFMEGSAAPPRRSVLRLLSSVWWLATIVLMNAFCGHMRACLMIKSEVEKIDSVRQLVRKPLVQPFMWKGTSYVGMVAHSTNEDLRKIGRVVEERGTAQPASILYGQELLKRVVLGRAVVISDGTSLVFRVSNMCGAFHDSEFYLAQEGLVSHPLNSFTRMDMDPGFRADVNRVIRHLVEAGLVDHWWTTATGDMSRCGGSIQQDSAATLALSDLWGIFVLWLVSLGFAATAFCCELCVHLALSTMASCDGPFW</sequence>
<reference evidence="1 2" key="1">
    <citation type="journal article" date="2020" name="Cell">
        <title>Large-Scale Comparative Analyses of Tick Genomes Elucidate Their Genetic Diversity and Vector Capacities.</title>
        <authorList>
            <consortium name="Tick Genome and Microbiome Consortium (TIGMIC)"/>
            <person name="Jia N."/>
            <person name="Wang J."/>
            <person name="Shi W."/>
            <person name="Du L."/>
            <person name="Sun Y."/>
            <person name="Zhan W."/>
            <person name="Jiang J.F."/>
            <person name="Wang Q."/>
            <person name="Zhang B."/>
            <person name="Ji P."/>
            <person name="Bell-Sakyi L."/>
            <person name="Cui X.M."/>
            <person name="Yuan T.T."/>
            <person name="Jiang B.G."/>
            <person name="Yang W.F."/>
            <person name="Lam T.T."/>
            <person name="Chang Q.C."/>
            <person name="Ding S.J."/>
            <person name="Wang X.J."/>
            <person name="Zhu J.G."/>
            <person name="Ruan X.D."/>
            <person name="Zhao L."/>
            <person name="Wei J.T."/>
            <person name="Ye R.Z."/>
            <person name="Que T.C."/>
            <person name="Du C.H."/>
            <person name="Zhou Y.H."/>
            <person name="Cheng J.X."/>
            <person name="Dai P.F."/>
            <person name="Guo W.B."/>
            <person name="Han X.H."/>
            <person name="Huang E.J."/>
            <person name="Li L.F."/>
            <person name="Wei W."/>
            <person name="Gao Y.C."/>
            <person name="Liu J.Z."/>
            <person name="Shao H.Z."/>
            <person name="Wang X."/>
            <person name="Wang C.C."/>
            <person name="Yang T.C."/>
            <person name="Huo Q.B."/>
            <person name="Li W."/>
            <person name="Chen H.Y."/>
            <person name="Chen S.E."/>
            <person name="Zhou L.G."/>
            <person name="Ni X.B."/>
            <person name="Tian J.H."/>
            <person name="Sheng Y."/>
            <person name="Liu T."/>
            <person name="Pan Y.S."/>
            <person name="Xia L.Y."/>
            <person name="Li J."/>
            <person name="Zhao F."/>
            <person name="Cao W.C."/>
        </authorList>
    </citation>
    <scope>NUCLEOTIDE SEQUENCE [LARGE SCALE GENOMIC DNA]</scope>
    <source>
        <strain evidence="1">Iper-2018</strain>
    </source>
</reference>
<accession>A0AC60PCD1</accession>
<evidence type="ECO:0000313" key="2">
    <source>
        <dbReference type="Proteomes" id="UP000805193"/>
    </source>
</evidence>
<evidence type="ECO:0000313" key="1">
    <source>
        <dbReference type="EMBL" id="KAG0417248.1"/>
    </source>
</evidence>
<protein>
    <submittedName>
        <fullName evidence="1">Uncharacterized protein</fullName>
    </submittedName>
</protein>
<name>A0AC60PCD1_IXOPE</name>
<dbReference type="EMBL" id="JABSTQ010010864">
    <property type="protein sequence ID" value="KAG0417248.1"/>
    <property type="molecule type" value="Genomic_DNA"/>
</dbReference>